<dbReference type="Proteomes" id="UP000831484">
    <property type="component" value="Plasmid pdjl-6-4"/>
</dbReference>
<sequence length="47" mass="5462">MSDRVDEELAMLSDVCRYLRSVEGQDFSVSTAVVDRVLDERNETRIR</sequence>
<dbReference type="EMBL" id="CP096567">
    <property type="protein sequence ID" value="UPU46605.1"/>
    <property type="molecule type" value="Genomic_DNA"/>
</dbReference>
<keyword evidence="1" id="KW-0614">Plasmid</keyword>
<protein>
    <submittedName>
        <fullName evidence="1">Uncharacterized protein</fullName>
    </submittedName>
</protein>
<organism evidence="1 2">
    <name type="scientific">Rhodococcus qingshengii JCM 15477</name>
    <dbReference type="NCBI Taxonomy" id="1303681"/>
    <lineage>
        <taxon>Bacteria</taxon>
        <taxon>Bacillati</taxon>
        <taxon>Actinomycetota</taxon>
        <taxon>Actinomycetes</taxon>
        <taxon>Mycobacteriales</taxon>
        <taxon>Nocardiaceae</taxon>
        <taxon>Rhodococcus</taxon>
        <taxon>Rhodococcus erythropolis group</taxon>
    </lineage>
</organism>
<geneLocation type="plasmid" evidence="1 2">
    <name>pdjl-6-4</name>
</geneLocation>
<evidence type="ECO:0000313" key="1">
    <source>
        <dbReference type="EMBL" id="UPU46605.1"/>
    </source>
</evidence>
<reference evidence="2" key="1">
    <citation type="journal article" date="2022" name="Environ. Microbiol.">
        <title>Functional analysis, diversity, and distribution of carbendazim hydrolases MheI and CbmA, responsible for the initial step in carbendazim degradation.</title>
        <authorList>
            <person name="Zhang M."/>
            <person name="Bai X."/>
            <person name="Li Q."/>
            <person name="Zhang L."/>
            <person name="Zhu Q."/>
            <person name="Gao S."/>
            <person name="Ke Z."/>
            <person name="Jiang M."/>
            <person name="Hu J."/>
            <person name="Qiu J."/>
            <person name="Hong Q."/>
        </authorList>
    </citation>
    <scope>NUCLEOTIDE SEQUENCE [LARGE SCALE GENOMIC DNA]</scope>
    <source>
        <strain evidence="2">djl-6</strain>
    </source>
</reference>
<proteinExistence type="predicted"/>
<accession>A0AB38RMK0</accession>
<keyword evidence="2" id="KW-1185">Reference proteome</keyword>
<dbReference type="AlphaFoldDB" id="A0AB38RMK0"/>
<dbReference type="RefSeq" id="WP_172827053.1">
    <property type="nucleotide sequence ID" value="NZ_CP096567.1"/>
</dbReference>
<name>A0AB38RMK0_RHOSG</name>
<gene>
    <name evidence="1" type="ORF">M0639_33345</name>
</gene>
<evidence type="ECO:0000313" key="2">
    <source>
        <dbReference type="Proteomes" id="UP000831484"/>
    </source>
</evidence>